<evidence type="ECO:0000256" key="4">
    <source>
        <dbReference type="ARBA" id="ARBA00022737"/>
    </source>
</evidence>
<dbReference type="SMART" id="SM00717">
    <property type="entry name" value="SANT"/>
    <property type="match status" value="2"/>
</dbReference>
<dbReference type="GO" id="GO:0005634">
    <property type="term" value="C:nucleus"/>
    <property type="evidence" value="ECO:0007669"/>
    <property type="project" value="UniProtKB-SubCell"/>
</dbReference>
<dbReference type="InterPro" id="IPR054076">
    <property type="entry name" value="ZUO1-like_ZHD"/>
</dbReference>
<dbReference type="Pfam" id="PF00226">
    <property type="entry name" value="DnaJ"/>
    <property type="match status" value="1"/>
</dbReference>
<dbReference type="PANTHER" id="PTHR43999">
    <property type="entry name" value="DNAJ HOMOLOG SUBFAMILY C MEMBER 2"/>
    <property type="match status" value="1"/>
</dbReference>
<evidence type="ECO:0000256" key="8">
    <source>
        <dbReference type="SAM" id="MobiDB-lite"/>
    </source>
</evidence>
<dbReference type="Pfam" id="PF23082">
    <property type="entry name" value="Myb_DNA-binding_2"/>
    <property type="match status" value="1"/>
</dbReference>
<reference evidence="11 12" key="1">
    <citation type="journal article" date="2018" name="Nat. Ecol. Evol.">
        <title>Genomic signatures of mitonuclear coevolution across populations of Tigriopus californicus.</title>
        <authorList>
            <person name="Barreto F.S."/>
            <person name="Watson E.T."/>
            <person name="Lima T.G."/>
            <person name="Willett C.S."/>
            <person name="Edmands S."/>
            <person name="Li W."/>
            <person name="Burton R.S."/>
        </authorList>
    </citation>
    <scope>NUCLEOTIDE SEQUENCE [LARGE SCALE GENOMIC DNA]</scope>
    <source>
        <strain evidence="11 12">San Diego</strain>
    </source>
</reference>
<dbReference type="SUPFAM" id="SSF46689">
    <property type="entry name" value="Homeodomain-like"/>
    <property type="match status" value="2"/>
</dbReference>
<dbReference type="GO" id="GO:0043022">
    <property type="term" value="F:ribosome binding"/>
    <property type="evidence" value="ECO:0007669"/>
    <property type="project" value="InterPro"/>
</dbReference>
<protein>
    <submittedName>
        <fullName evidence="11">Uncharacterized protein</fullName>
    </submittedName>
</protein>
<dbReference type="AlphaFoldDB" id="A0A553N6Y3"/>
<dbReference type="STRING" id="6832.A0A553N6Y3"/>
<dbReference type="EMBL" id="VCGU01000459">
    <property type="protein sequence ID" value="TRY61199.1"/>
    <property type="molecule type" value="Genomic_DNA"/>
</dbReference>
<keyword evidence="4" id="KW-0677">Repeat</keyword>
<dbReference type="InterPro" id="IPR032003">
    <property type="entry name" value="RAC_head"/>
</dbReference>
<feature type="region of interest" description="Disordered" evidence="8">
    <location>
        <begin position="529"/>
        <end position="558"/>
    </location>
</feature>
<dbReference type="InterPro" id="IPR044634">
    <property type="entry name" value="Zuotin/DnaJC2"/>
</dbReference>
<comment type="caution">
    <text evidence="11">The sequence shown here is derived from an EMBL/GenBank/DDBJ whole genome shotgun (WGS) entry which is preliminary data.</text>
</comment>
<dbReference type="InterPro" id="IPR001005">
    <property type="entry name" value="SANT/Myb"/>
</dbReference>
<feature type="compositionally biased region" description="Basic and acidic residues" evidence="8">
    <location>
        <begin position="529"/>
        <end position="543"/>
    </location>
</feature>
<dbReference type="GO" id="GO:0030544">
    <property type="term" value="F:Hsp70 protein binding"/>
    <property type="evidence" value="ECO:0007669"/>
    <property type="project" value="InterPro"/>
</dbReference>
<evidence type="ECO:0000256" key="7">
    <source>
        <dbReference type="SAM" id="Coils"/>
    </source>
</evidence>
<dbReference type="PANTHER" id="PTHR43999:SF1">
    <property type="entry name" value="DNAJ HOMOLOG SUBFAMILY C MEMBER 2"/>
    <property type="match status" value="1"/>
</dbReference>
<name>A0A553N6Y3_TIGCA</name>
<dbReference type="Proteomes" id="UP000318571">
    <property type="component" value="Chromosome 8"/>
</dbReference>
<evidence type="ECO:0000259" key="10">
    <source>
        <dbReference type="PROSITE" id="PS50090"/>
    </source>
</evidence>
<dbReference type="CDD" id="cd00167">
    <property type="entry name" value="SANT"/>
    <property type="match status" value="1"/>
</dbReference>
<keyword evidence="5" id="KW-0143">Chaperone</keyword>
<dbReference type="InterPro" id="IPR036869">
    <property type="entry name" value="J_dom_sf"/>
</dbReference>
<evidence type="ECO:0000256" key="6">
    <source>
        <dbReference type="ARBA" id="ARBA00023242"/>
    </source>
</evidence>
<dbReference type="Gene3D" id="1.10.10.60">
    <property type="entry name" value="Homeodomain-like"/>
    <property type="match status" value="2"/>
</dbReference>
<keyword evidence="7" id="KW-0175">Coiled coil</keyword>
<dbReference type="FunFam" id="1.10.10.60:FF:000180">
    <property type="entry name" value="DnaJ (Hsp40) homolog, subfamily C, member 2"/>
    <property type="match status" value="1"/>
</dbReference>
<feature type="coiled-coil region" evidence="7">
    <location>
        <begin position="251"/>
        <end position="278"/>
    </location>
</feature>
<dbReference type="InterPro" id="IPR009057">
    <property type="entry name" value="Homeodomain-like_sf"/>
</dbReference>
<feature type="domain" description="Myb-like" evidence="10">
    <location>
        <begin position="551"/>
        <end position="606"/>
    </location>
</feature>
<accession>A0A553N6Y3</accession>
<dbReference type="CDD" id="cd06257">
    <property type="entry name" value="DnaJ"/>
    <property type="match status" value="1"/>
</dbReference>
<keyword evidence="6" id="KW-0539">Nucleus</keyword>
<dbReference type="PROSITE" id="PS50090">
    <property type="entry name" value="MYB_LIKE"/>
    <property type="match status" value="1"/>
</dbReference>
<keyword evidence="12" id="KW-1185">Reference proteome</keyword>
<dbReference type="GO" id="GO:0006450">
    <property type="term" value="P:regulation of translational fidelity"/>
    <property type="evidence" value="ECO:0007669"/>
    <property type="project" value="InterPro"/>
</dbReference>
<evidence type="ECO:0000256" key="3">
    <source>
        <dbReference type="ARBA" id="ARBA00022490"/>
    </source>
</evidence>
<dbReference type="GO" id="GO:0051083">
    <property type="term" value="P:'de novo' cotranslational protein folding"/>
    <property type="evidence" value="ECO:0007669"/>
    <property type="project" value="InterPro"/>
</dbReference>
<organism evidence="11 12">
    <name type="scientific">Tigriopus californicus</name>
    <name type="common">Marine copepod</name>
    <dbReference type="NCBI Taxonomy" id="6832"/>
    <lineage>
        <taxon>Eukaryota</taxon>
        <taxon>Metazoa</taxon>
        <taxon>Ecdysozoa</taxon>
        <taxon>Arthropoda</taxon>
        <taxon>Crustacea</taxon>
        <taxon>Multicrustacea</taxon>
        <taxon>Hexanauplia</taxon>
        <taxon>Copepoda</taxon>
        <taxon>Harpacticoida</taxon>
        <taxon>Harpacticidae</taxon>
        <taxon>Tigriopus</taxon>
    </lineage>
</organism>
<dbReference type="GO" id="GO:0005829">
    <property type="term" value="C:cytosol"/>
    <property type="evidence" value="ECO:0007669"/>
    <property type="project" value="TreeGrafter"/>
</dbReference>
<dbReference type="Pfam" id="PF21884">
    <property type="entry name" value="ZUO1-like_ZHD"/>
    <property type="match status" value="1"/>
</dbReference>
<gene>
    <name evidence="11" type="ORF">TCAL_01484</name>
</gene>
<feature type="domain" description="J" evidence="9">
    <location>
        <begin position="90"/>
        <end position="162"/>
    </location>
</feature>
<keyword evidence="3" id="KW-0963">Cytoplasm</keyword>
<evidence type="ECO:0000256" key="1">
    <source>
        <dbReference type="ARBA" id="ARBA00004123"/>
    </source>
</evidence>
<dbReference type="PROSITE" id="PS50076">
    <property type="entry name" value="DNAJ_2"/>
    <property type="match status" value="1"/>
</dbReference>
<dbReference type="SMART" id="SM00271">
    <property type="entry name" value="DnaJ"/>
    <property type="match status" value="1"/>
</dbReference>
<dbReference type="InterPro" id="IPR042569">
    <property type="entry name" value="RAC_head_sf"/>
</dbReference>
<evidence type="ECO:0000256" key="5">
    <source>
        <dbReference type="ARBA" id="ARBA00023186"/>
    </source>
</evidence>
<feature type="region of interest" description="Disordered" evidence="8">
    <location>
        <begin position="47"/>
        <end position="71"/>
    </location>
</feature>
<feature type="compositionally biased region" description="Acidic residues" evidence="8">
    <location>
        <begin position="55"/>
        <end position="71"/>
    </location>
</feature>
<dbReference type="Pfam" id="PF16717">
    <property type="entry name" value="RAC_head"/>
    <property type="match status" value="1"/>
</dbReference>
<evidence type="ECO:0000256" key="2">
    <source>
        <dbReference type="ARBA" id="ARBA00004496"/>
    </source>
</evidence>
<proteinExistence type="predicted"/>
<dbReference type="Pfam" id="PF00249">
    <property type="entry name" value="Myb_DNA-binding"/>
    <property type="match status" value="1"/>
</dbReference>
<evidence type="ECO:0000313" key="12">
    <source>
        <dbReference type="Proteomes" id="UP000318571"/>
    </source>
</evidence>
<sequence length="624" mass="72617">MVSAPLQHSDHGFRLPQEFLTNLEVEPVGRWFLSHWDRLHAPRGFSTSGFASDSSESDSDSSPEEEVEVEFEDDIQYLRSLDPKEIKEQDHYKVLGLSQLRIKATDEQIKKAHRAKVLKHHPDKRRAAGEDIRDDDDYFTCITKAAEILSHPVKRRAFDSVDPTFDDSVPDAKKSPNTDFFALFGPAFERNTRWALRKHVPKLGDDDTPREKVDKFYRFWYEFESWREFSYMDEEDKEKGSDRDERRWIEKNNKVQRAERKKEEMKRIRKLVDNAYNADPRVQRFMEQDRQEKLAKKKAKQDAIKARRDEEERVRLAALEQERLANEKRVAEEKIKQEQAKKERELKKNALKKERKKLRAICKEHNFFTQSDSERVMLMAEVDRFCEIFAAPQLANLSESLSGQVDAPKCRNILLNQIDELNYKSDVEKYEMMENAAKGGGSEKTSSSSKEWSTDELNLLIKAVNLFPAGTIQRWEVVASFINQHTKTPETQRNAKEVLNRAKEMQHGDFHANTLKEETNRNAYENLEKQKKRDVKVESEASTRTESAAEAQGINVSPWSPDEQQLLEQALKTYPSNLGSERWEKISACLPNRSKKDCMKRYKELAELIRAKKAAQAAAAAKRN</sequence>
<dbReference type="InterPro" id="IPR001623">
    <property type="entry name" value="DnaJ_domain"/>
</dbReference>
<dbReference type="OMA" id="SFWYDFD"/>
<dbReference type="SUPFAM" id="SSF46565">
    <property type="entry name" value="Chaperone J-domain"/>
    <property type="match status" value="1"/>
</dbReference>
<comment type="subcellular location">
    <subcellularLocation>
        <location evidence="2">Cytoplasm</location>
    </subcellularLocation>
    <subcellularLocation>
        <location evidence="1">Nucleus</location>
    </subcellularLocation>
</comment>
<feature type="coiled-coil region" evidence="7">
    <location>
        <begin position="316"/>
        <end position="361"/>
    </location>
</feature>
<evidence type="ECO:0000259" key="9">
    <source>
        <dbReference type="PROSITE" id="PS50076"/>
    </source>
</evidence>
<dbReference type="Gene3D" id="1.10.287.110">
    <property type="entry name" value="DnaJ domain"/>
    <property type="match status" value="1"/>
</dbReference>
<evidence type="ECO:0000313" key="11">
    <source>
        <dbReference type="EMBL" id="TRY61199.1"/>
    </source>
</evidence>
<dbReference type="Gene3D" id="1.10.8.840">
    <property type="entry name" value="Ribosome-associated complex head domain"/>
    <property type="match status" value="1"/>
</dbReference>